<proteinExistence type="predicted"/>
<organism evidence="1">
    <name type="scientific">Siphoviridae sp. ctUF252</name>
    <dbReference type="NCBI Taxonomy" id="2826350"/>
    <lineage>
        <taxon>Viruses</taxon>
        <taxon>Duplodnaviria</taxon>
        <taxon>Heunggongvirae</taxon>
        <taxon>Uroviricota</taxon>
        <taxon>Caudoviricetes</taxon>
    </lineage>
</organism>
<dbReference type="EMBL" id="BK015173">
    <property type="protein sequence ID" value="DAD94080.1"/>
    <property type="molecule type" value="Genomic_DNA"/>
</dbReference>
<sequence>MKIFLKIFTIVNLYSIITLVRRLSRWKFQHLNLLNI</sequence>
<reference evidence="1" key="1">
    <citation type="journal article" date="2021" name="Proc. Natl. Acad. Sci. U.S.A.">
        <title>A Catalog of Tens of Thousands of Viruses from Human Metagenomes Reveals Hidden Associations with Chronic Diseases.</title>
        <authorList>
            <person name="Tisza M.J."/>
            <person name="Buck C.B."/>
        </authorList>
    </citation>
    <scope>NUCLEOTIDE SEQUENCE</scope>
    <source>
        <strain evidence="1">CtUF252</strain>
    </source>
</reference>
<name>A0A8S5NIN4_9CAUD</name>
<evidence type="ECO:0000313" key="1">
    <source>
        <dbReference type="EMBL" id="DAD94080.1"/>
    </source>
</evidence>
<accession>A0A8S5NIN4</accession>
<protein>
    <submittedName>
        <fullName evidence="1">Uncharacterized protein</fullName>
    </submittedName>
</protein>